<organism evidence="2 3">
    <name type="scientific">Trichogramma kaykai</name>
    <dbReference type="NCBI Taxonomy" id="54128"/>
    <lineage>
        <taxon>Eukaryota</taxon>
        <taxon>Metazoa</taxon>
        <taxon>Ecdysozoa</taxon>
        <taxon>Arthropoda</taxon>
        <taxon>Hexapoda</taxon>
        <taxon>Insecta</taxon>
        <taxon>Pterygota</taxon>
        <taxon>Neoptera</taxon>
        <taxon>Endopterygota</taxon>
        <taxon>Hymenoptera</taxon>
        <taxon>Apocrita</taxon>
        <taxon>Proctotrupomorpha</taxon>
        <taxon>Chalcidoidea</taxon>
        <taxon>Trichogrammatidae</taxon>
        <taxon>Trichogramma</taxon>
    </lineage>
</organism>
<accession>A0ABD2VSR2</accession>
<evidence type="ECO:0000256" key="1">
    <source>
        <dbReference type="SAM" id="MobiDB-lite"/>
    </source>
</evidence>
<feature type="compositionally biased region" description="Gly residues" evidence="1">
    <location>
        <begin position="78"/>
        <end position="87"/>
    </location>
</feature>
<feature type="compositionally biased region" description="Acidic residues" evidence="1">
    <location>
        <begin position="43"/>
        <end position="56"/>
    </location>
</feature>
<sequence>MTNARSSRSYYCCVACARRTERPVDFSLSGQLDRESHDSSDGLADDTDEDEIDVLGDESPGSIKSAQQQLRRRSPTTPGGGGSGGGLSSKDQSSAAAVHLNHPRPLQPHQHSLHHHHHHHHQQQQHHHLNHHQQQQQQQQQHNLHQQVIGLAHLQRLHR</sequence>
<evidence type="ECO:0000313" key="2">
    <source>
        <dbReference type="EMBL" id="KAL3383551.1"/>
    </source>
</evidence>
<reference evidence="2 3" key="1">
    <citation type="journal article" date="2024" name="bioRxiv">
        <title>A reference genome for Trichogramma kaykai: A tiny desert-dwelling parasitoid wasp with competing sex-ratio distorters.</title>
        <authorList>
            <person name="Culotta J."/>
            <person name="Lindsey A.R."/>
        </authorList>
    </citation>
    <scope>NUCLEOTIDE SEQUENCE [LARGE SCALE GENOMIC DNA]</scope>
    <source>
        <strain evidence="2 3">KSX58</strain>
    </source>
</reference>
<keyword evidence="3" id="KW-1185">Reference proteome</keyword>
<dbReference type="Proteomes" id="UP001627154">
    <property type="component" value="Unassembled WGS sequence"/>
</dbReference>
<proteinExistence type="predicted"/>
<feature type="compositionally biased region" description="Low complexity" evidence="1">
    <location>
        <begin position="132"/>
        <end position="145"/>
    </location>
</feature>
<evidence type="ECO:0000313" key="3">
    <source>
        <dbReference type="Proteomes" id="UP001627154"/>
    </source>
</evidence>
<protein>
    <submittedName>
        <fullName evidence="2">Uncharacterized protein</fullName>
    </submittedName>
</protein>
<feature type="compositionally biased region" description="Basic residues" evidence="1">
    <location>
        <begin position="111"/>
        <end position="131"/>
    </location>
</feature>
<gene>
    <name evidence="2" type="ORF">TKK_020571</name>
</gene>
<dbReference type="EMBL" id="JBJJXI010000190">
    <property type="protein sequence ID" value="KAL3383551.1"/>
    <property type="molecule type" value="Genomic_DNA"/>
</dbReference>
<feature type="region of interest" description="Disordered" evidence="1">
    <location>
        <begin position="24"/>
        <end position="145"/>
    </location>
</feature>
<name>A0ABD2VSR2_9HYME</name>
<comment type="caution">
    <text evidence="2">The sequence shown here is derived from an EMBL/GenBank/DDBJ whole genome shotgun (WGS) entry which is preliminary data.</text>
</comment>
<dbReference type="AlphaFoldDB" id="A0ABD2VSR2"/>